<organism evidence="5 6">
    <name type="scientific">Salinarimonas ramus</name>
    <dbReference type="NCBI Taxonomy" id="690164"/>
    <lineage>
        <taxon>Bacteria</taxon>
        <taxon>Pseudomonadati</taxon>
        <taxon>Pseudomonadota</taxon>
        <taxon>Alphaproteobacteria</taxon>
        <taxon>Hyphomicrobiales</taxon>
        <taxon>Salinarimonadaceae</taxon>
        <taxon>Salinarimonas</taxon>
    </lineage>
</organism>
<keyword evidence="4" id="KW-0862">Zinc</keyword>
<dbReference type="EMBL" id="BMMF01000002">
    <property type="protein sequence ID" value="GGK22831.1"/>
    <property type="molecule type" value="Genomic_DNA"/>
</dbReference>
<keyword evidence="3" id="KW-0479">Metal-binding</keyword>
<dbReference type="GO" id="GO:0046872">
    <property type="term" value="F:metal ion binding"/>
    <property type="evidence" value="ECO:0007669"/>
    <property type="project" value="UniProtKB-KW"/>
</dbReference>
<comment type="caution">
    <text evidence="5">The sequence shown here is derived from an EMBL/GenBank/DDBJ whole genome shotgun (WGS) entry which is preliminary data.</text>
</comment>
<evidence type="ECO:0000256" key="3">
    <source>
        <dbReference type="ARBA" id="ARBA00022723"/>
    </source>
</evidence>
<dbReference type="SUPFAM" id="SSF51366">
    <property type="entry name" value="Ribulose-phoshate binding barrel"/>
    <property type="match status" value="1"/>
</dbReference>
<keyword evidence="6" id="KW-1185">Reference proteome</keyword>
<evidence type="ECO:0000313" key="5">
    <source>
        <dbReference type="EMBL" id="GGK22831.1"/>
    </source>
</evidence>
<sequence>MSDIEQRGRLYPPTFIAVAPNGGRRTKAQHPALPITAEECAQVAREAQSAGAAMIHLHVRDAQGRHSLDPGRYREAIAAVRDAVGPRMVVQITTESIGMYAPDEQVAVVKAVKPEAVSVALREIAPNESDAKRLSDLLAFCEDERIAPQIIAYDRTDADRLARWAHARVVDGRQVSVLFVGGRYDPPTQARPADLVPMIESCADVYRDFMVCAFGPREAGCGVLAGLLGGHVRCGFENNLALPDGSPAQDNAAVVAAQARALSAAGLTLGDAIALRSLWGIEGR</sequence>
<evidence type="ECO:0000313" key="6">
    <source>
        <dbReference type="Proteomes" id="UP000600449"/>
    </source>
</evidence>
<dbReference type="RefSeq" id="WP_188909623.1">
    <property type="nucleotide sequence ID" value="NZ_BMMF01000002.1"/>
</dbReference>
<dbReference type="Pfam" id="PF05853">
    <property type="entry name" value="BKACE"/>
    <property type="match status" value="1"/>
</dbReference>
<dbReference type="InterPro" id="IPR011060">
    <property type="entry name" value="RibuloseP-bd_barrel"/>
</dbReference>
<evidence type="ECO:0000256" key="2">
    <source>
        <dbReference type="ARBA" id="ARBA00022679"/>
    </source>
</evidence>
<dbReference type="GO" id="GO:0043720">
    <property type="term" value="F:3-keto-5-aminohexanoate cleavage activity"/>
    <property type="evidence" value="ECO:0007669"/>
    <property type="project" value="InterPro"/>
</dbReference>
<name>A0A917Q465_9HYPH</name>
<dbReference type="PANTHER" id="PTHR37418">
    <property type="entry name" value="3-KETO-5-AMINOHEXANOATE CLEAVAGE ENZYME-RELATED"/>
    <property type="match status" value="1"/>
</dbReference>
<accession>A0A917Q465</accession>
<evidence type="ECO:0000256" key="4">
    <source>
        <dbReference type="ARBA" id="ARBA00022833"/>
    </source>
</evidence>
<dbReference type="Gene3D" id="3.20.20.70">
    <property type="entry name" value="Aldolase class I"/>
    <property type="match status" value="1"/>
</dbReference>
<protein>
    <submittedName>
        <fullName evidence="5">3-keto-5-aminohexanoate cleavage enzyme</fullName>
    </submittedName>
</protein>
<dbReference type="InterPro" id="IPR013785">
    <property type="entry name" value="Aldolase_TIM"/>
</dbReference>
<evidence type="ECO:0000256" key="1">
    <source>
        <dbReference type="ARBA" id="ARBA00001947"/>
    </source>
</evidence>
<keyword evidence="2" id="KW-0808">Transferase</keyword>
<dbReference type="Proteomes" id="UP000600449">
    <property type="component" value="Unassembled WGS sequence"/>
</dbReference>
<dbReference type="PANTHER" id="PTHR37418:SF2">
    <property type="entry name" value="3-KETO-5-AMINOHEXANOATE CLEAVAGE ENZYME"/>
    <property type="match status" value="1"/>
</dbReference>
<comment type="cofactor">
    <cofactor evidence="1">
        <name>Zn(2+)</name>
        <dbReference type="ChEBI" id="CHEBI:29105"/>
    </cofactor>
</comment>
<gene>
    <name evidence="5" type="ORF">GCM10011322_06980</name>
</gene>
<dbReference type="InterPro" id="IPR008567">
    <property type="entry name" value="BKACE"/>
</dbReference>
<reference evidence="5 6" key="1">
    <citation type="journal article" date="2014" name="Int. J. Syst. Evol. Microbiol.">
        <title>Complete genome sequence of Corynebacterium casei LMG S-19264T (=DSM 44701T), isolated from a smear-ripened cheese.</title>
        <authorList>
            <consortium name="US DOE Joint Genome Institute (JGI-PGF)"/>
            <person name="Walter F."/>
            <person name="Albersmeier A."/>
            <person name="Kalinowski J."/>
            <person name="Ruckert C."/>
        </authorList>
    </citation>
    <scope>NUCLEOTIDE SEQUENCE [LARGE SCALE GENOMIC DNA]</scope>
    <source>
        <strain evidence="5 6">CGMCC 1.9161</strain>
    </source>
</reference>
<proteinExistence type="predicted"/>
<dbReference type="AlphaFoldDB" id="A0A917Q465"/>